<name>A3IJ56_9CHRO</name>
<proteinExistence type="predicted"/>
<reference evidence="1 2" key="1">
    <citation type="submission" date="2007-03" db="EMBL/GenBank/DDBJ databases">
        <authorList>
            <person name="Stal L."/>
            <person name="Ferriera S."/>
            <person name="Johnson J."/>
            <person name="Kravitz S."/>
            <person name="Beeson K."/>
            <person name="Sutton G."/>
            <person name="Rogers Y.-H."/>
            <person name="Friedman R."/>
            <person name="Frazier M."/>
            <person name="Venter J.C."/>
        </authorList>
    </citation>
    <scope>NUCLEOTIDE SEQUENCE [LARGE SCALE GENOMIC DNA]</scope>
    <source>
        <strain evidence="1 2">CCY0110</strain>
    </source>
</reference>
<accession>A3IJ56</accession>
<comment type="caution">
    <text evidence="1">The sequence shown here is derived from an EMBL/GenBank/DDBJ whole genome shotgun (WGS) entry which is preliminary data.</text>
</comment>
<gene>
    <name evidence="1" type="ORF">CY0110_18622</name>
</gene>
<dbReference type="EMBL" id="AAXW01000002">
    <property type="protein sequence ID" value="EAZ93838.1"/>
    <property type="molecule type" value="Genomic_DNA"/>
</dbReference>
<dbReference type="Proteomes" id="UP000003781">
    <property type="component" value="Unassembled WGS sequence"/>
</dbReference>
<evidence type="ECO:0000313" key="1">
    <source>
        <dbReference type="EMBL" id="EAZ93838.1"/>
    </source>
</evidence>
<dbReference type="AlphaFoldDB" id="A3IJ56"/>
<keyword evidence="2" id="KW-1185">Reference proteome</keyword>
<organism evidence="1 2">
    <name type="scientific">Crocosphaera chwakensis CCY0110</name>
    <dbReference type="NCBI Taxonomy" id="391612"/>
    <lineage>
        <taxon>Bacteria</taxon>
        <taxon>Bacillati</taxon>
        <taxon>Cyanobacteriota</taxon>
        <taxon>Cyanophyceae</taxon>
        <taxon>Oscillatoriophycideae</taxon>
        <taxon>Chroococcales</taxon>
        <taxon>Aphanothecaceae</taxon>
        <taxon>Crocosphaera</taxon>
        <taxon>Crocosphaera chwakensis</taxon>
    </lineage>
</organism>
<protein>
    <submittedName>
        <fullName evidence="1">Uncharacterized protein</fullName>
    </submittedName>
</protein>
<sequence length="200" mass="22795">MDRFNNNQFMLNIIDSDIDLISKLSIGIILVGSISLNYSNYQDILKQKFSNNICYQPYFSVINDANAYEFFDNVLKKRSPEKFISDAARKILITYSGGVLRDLINLTQNSIEEAYLNDSDTIQKSHVNAAVEAYGQTKIFGVSNSELQILAKVAKGETFLPRTREYSHLLINQMILEYTYPKKRYAVHPVLLPLISQPLA</sequence>
<evidence type="ECO:0000313" key="2">
    <source>
        <dbReference type="Proteomes" id="UP000003781"/>
    </source>
</evidence>